<dbReference type="Pfam" id="PF01757">
    <property type="entry name" value="Acyl_transf_3"/>
    <property type="match status" value="1"/>
</dbReference>
<evidence type="ECO:0000256" key="2">
    <source>
        <dbReference type="SAM" id="Phobius"/>
    </source>
</evidence>
<feature type="transmembrane region" description="Helical" evidence="2">
    <location>
        <begin position="186"/>
        <end position="206"/>
    </location>
</feature>
<feature type="transmembrane region" description="Helical" evidence="2">
    <location>
        <begin position="252"/>
        <end position="270"/>
    </location>
</feature>
<evidence type="ECO:0000259" key="3">
    <source>
        <dbReference type="Pfam" id="PF01757"/>
    </source>
</evidence>
<dbReference type="InterPro" id="IPR050623">
    <property type="entry name" value="Glucan_succinyl_AcylTrfase"/>
</dbReference>
<feature type="transmembrane region" description="Helical" evidence="2">
    <location>
        <begin position="145"/>
        <end position="166"/>
    </location>
</feature>
<proteinExistence type="predicted"/>
<keyword evidence="5" id="KW-1185">Reference proteome</keyword>
<feature type="region of interest" description="Disordered" evidence="1">
    <location>
        <begin position="384"/>
        <end position="413"/>
    </location>
</feature>
<comment type="caution">
    <text evidence="4">The sequence shown here is derived from an EMBL/GenBank/DDBJ whole genome shotgun (WGS) entry which is preliminary data.</text>
</comment>
<keyword evidence="2" id="KW-1133">Transmembrane helix</keyword>
<keyword evidence="2" id="KW-0812">Transmembrane</keyword>
<name>A0A918W6L1_9GAMM</name>
<feature type="transmembrane region" description="Helical" evidence="2">
    <location>
        <begin position="60"/>
        <end position="85"/>
    </location>
</feature>
<reference evidence="4" key="2">
    <citation type="submission" date="2020-09" db="EMBL/GenBank/DDBJ databases">
        <authorList>
            <person name="Sun Q."/>
            <person name="Kim S."/>
        </authorList>
    </citation>
    <scope>NUCLEOTIDE SEQUENCE</scope>
    <source>
        <strain evidence="4">KCTC 23077</strain>
    </source>
</reference>
<protein>
    <submittedName>
        <fullName evidence="4">Glucan biosynthesis protein</fullName>
    </submittedName>
</protein>
<gene>
    <name evidence="4" type="primary">mdoC</name>
    <name evidence="4" type="ORF">GCM10007067_08460</name>
</gene>
<dbReference type="GO" id="GO:0016747">
    <property type="term" value="F:acyltransferase activity, transferring groups other than amino-acyl groups"/>
    <property type="evidence" value="ECO:0007669"/>
    <property type="project" value="InterPro"/>
</dbReference>
<feature type="transmembrane region" description="Helical" evidence="2">
    <location>
        <begin position="282"/>
        <end position="301"/>
    </location>
</feature>
<feature type="domain" description="Acyltransferase 3" evidence="3">
    <location>
        <begin position="20"/>
        <end position="363"/>
    </location>
</feature>
<organism evidence="4 5">
    <name type="scientific">Cognatilysobacter bugurensis</name>
    <dbReference type="NCBI Taxonomy" id="543356"/>
    <lineage>
        <taxon>Bacteria</taxon>
        <taxon>Pseudomonadati</taxon>
        <taxon>Pseudomonadota</taxon>
        <taxon>Gammaproteobacteria</taxon>
        <taxon>Lysobacterales</taxon>
        <taxon>Lysobacteraceae</taxon>
        <taxon>Cognatilysobacter</taxon>
    </lineage>
</organism>
<dbReference type="PANTHER" id="PTHR36927:SF1">
    <property type="entry name" value="MDO-LIKE PROTEIN"/>
    <property type="match status" value="1"/>
</dbReference>
<dbReference type="PANTHER" id="PTHR36927">
    <property type="entry name" value="BLR4337 PROTEIN"/>
    <property type="match status" value="1"/>
</dbReference>
<feature type="transmembrane region" description="Helical" evidence="2">
    <location>
        <begin position="322"/>
        <end position="342"/>
    </location>
</feature>
<accession>A0A918W6L1</accession>
<reference evidence="4" key="1">
    <citation type="journal article" date="2014" name="Int. J. Syst. Evol. Microbiol.">
        <title>Complete genome sequence of Corynebacterium casei LMG S-19264T (=DSM 44701T), isolated from a smear-ripened cheese.</title>
        <authorList>
            <consortium name="US DOE Joint Genome Institute (JGI-PGF)"/>
            <person name="Walter F."/>
            <person name="Albersmeier A."/>
            <person name="Kalinowski J."/>
            <person name="Ruckert C."/>
        </authorList>
    </citation>
    <scope>NUCLEOTIDE SEQUENCE</scope>
    <source>
        <strain evidence="4">KCTC 23077</strain>
    </source>
</reference>
<dbReference type="AlphaFoldDB" id="A0A918W6L1"/>
<dbReference type="RefSeq" id="WP_189453623.1">
    <property type="nucleotide sequence ID" value="NZ_BMYD01000001.1"/>
</dbReference>
<dbReference type="EMBL" id="BMYD01000001">
    <property type="protein sequence ID" value="GHA73883.1"/>
    <property type="molecule type" value="Genomic_DNA"/>
</dbReference>
<evidence type="ECO:0000313" key="5">
    <source>
        <dbReference type="Proteomes" id="UP000646426"/>
    </source>
</evidence>
<keyword evidence="2" id="KW-0472">Membrane</keyword>
<dbReference type="InterPro" id="IPR002656">
    <property type="entry name" value="Acyl_transf_3_dom"/>
</dbReference>
<evidence type="ECO:0000256" key="1">
    <source>
        <dbReference type="SAM" id="MobiDB-lite"/>
    </source>
</evidence>
<feature type="transmembrane region" description="Helical" evidence="2">
    <location>
        <begin position="348"/>
        <end position="367"/>
    </location>
</feature>
<evidence type="ECO:0000313" key="4">
    <source>
        <dbReference type="EMBL" id="GHA73883.1"/>
    </source>
</evidence>
<feature type="transmembrane region" description="Helical" evidence="2">
    <location>
        <begin position="226"/>
        <end position="245"/>
    </location>
</feature>
<feature type="transmembrane region" description="Helical" evidence="2">
    <location>
        <begin position="101"/>
        <end position="125"/>
    </location>
</feature>
<sequence>MVATTHSAARTATAGNARLHYLDAMRSVLMLLGLVLHSARPYDTGSWRVKDVQQLPWLDAVVATLHLFRMPAFFVIAGFFAMYLVRKRTTGVFFSERMRRVLIPLVVVLCTLNVLQAWFVARFVQNDDSPFVSGVLMPAFVDGELVSHLWFLGCLAVYFALTTIAAPVLRRVGEWELPRTRHGDTLALITVLGAAVVAPVAIAAFGSAFSPWPQQHLLGVFRPMTILAYLPFFLVGIVLCMLPDLLARFSRITVWSVALALVGVAGLQYAETQGGTVGKALALVSEALLAWMAIRAVFALFRRYTDRPSPTFRYLSDASYSIYLFHHLIVIVTATWLLPIALAAGVKFAIVLTVATLLSLALYHGLVRRSLVLSYLFNGAPPPALKLPQAARGPTSGAGADGDGRPRRAPARA</sequence>
<dbReference type="Proteomes" id="UP000646426">
    <property type="component" value="Unassembled WGS sequence"/>
</dbReference>